<protein>
    <recommendedName>
        <fullName evidence="4">threonine ammonia-lyase</fullName>
        <ecNumber evidence="4">4.3.1.19</ecNumber>
    </recommendedName>
    <alternativeName>
        <fullName evidence="8">Threonine deaminase</fullName>
    </alternativeName>
</protein>
<dbReference type="GO" id="GO:0030170">
    <property type="term" value="F:pyridoxal phosphate binding"/>
    <property type="evidence" value="ECO:0007669"/>
    <property type="project" value="InterPro"/>
</dbReference>
<evidence type="ECO:0000259" key="10">
    <source>
        <dbReference type="Pfam" id="PF00291"/>
    </source>
</evidence>
<dbReference type="InterPro" id="IPR000634">
    <property type="entry name" value="Ser/Thr_deHydtase_PyrdxlP-BS"/>
</dbReference>
<comment type="caution">
    <text evidence="11">The sequence shown here is derived from an EMBL/GenBank/DDBJ whole genome shotgun (WGS) entry which is preliminary data.</text>
</comment>
<gene>
    <name evidence="11" type="ORF">CHM34_03280</name>
</gene>
<keyword evidence="5" id="KW-0663">Pyridoxal phosphate</keyword>
<dbReference type="PROSITE" id="PS00165">
    <property type="entry name" value="DEHYDRATASE_SER_THR"/>
    <property type="match status" value="1"/>
</dbReference>
<dbReference type="GO" id="GO:0003941">
    <property type="term" value="F:L-serine ammonia-lyase activity"/>
    <property type="evidence" value="ECO:0007669"/>
    <property type="project" value="TreeGrafter"/>
</dbReference>
<comment type="similarity">
    <text evidence="3">Belongs to the serine/threonine dehydratase family.</text>
</comment>
<evidence type="ECO:0000313" key="12">
    <source>
        <dbReference type="Proteomes" id="UP000215459"/>
    </source>
</evidence>
<dbReference type="OrthoDB" id="9811476at2"/>
<evidence type="ECO:0000256" key="1">
    <source>
        <dbReference type="ARBA" id="ARBA00001274"/>
    </source>
</evidence>
<evidence type="ECO:0000256" key="9">
    <source>
        <dbReference type="SAM" id="MobiDB-lite"/>
    </source>
</evidence>
<accession>A0A235B976</accession>
<feature type="domain" description="Tryptophan synthase beta chain-like PALP" evidence="10">
    <location>
        <begin position="78"/>
        <end position="368"/>
    </location>
</feature>
<dbReference type="GO" id="GO:0006567">
    <property type="term" value="P:L-threonine catabolic process"/>
    <property type="evidence" value="ECO:0007669"/>
    <property type="project" value="TreeGrafter"/>
</dbReference>
<evidence type="ECO:0000256" key="4">
    <source>
        <dbReference type="ARBA" id="ARBA00012096"/>
    </source>
</evidence>
<evidence type="ECO:0000256" key="8">
    <source>
        <dbReference type="ARBA" id="ARBA00031427"/>
    </source>
</evidence>
<evidence type="ECO:0000256" key="3">
    <source>
        <dbReference type="ARBA" id="ARBA00010869"/>
    </source>
</evidence>
<name>A0A235B976_9BACL</name>
<dbReference type="PANTHER" id="PTHR48078">
    <property type="entry name" value="THREONINE DEHYDRATASE, MITOCHONDRIAL-RELATED"/>
    <property type="match status" value="1"/>
</dbReference>
<evidence type="ECO:0000313" key="11">
    <source>
        <dbReference type="EMBL" id="OYD08826.1"/>
    </source>
</evidence>
<dbReference type="SUPFAM" id="SSF53686">
    <property type="entry name" value="Tryptophan synthase beta subunit-like PLP-dependent enzymes"/>
    <property type="match status" value="1"/>
</dbReference>
<comment type="function">
    <text evidence="7">Catalyzes the anaerobic formation of alpha-ketobutyrate and ammonia from threonine in a two-step reaction. The first step involved a dehydration of threonine and a production of enamine intermediates (aminocrotonate), which tautomerizes to its imine form (iminobutyrate). Both intermediates are unstable and short-lived. The second step is the nonenzymatic hydrolysis of the enamine/imine intermediates to form 2-ketobutyrate and free ammonia. In the low water environment of the cell, the second step is accelerated by RidA.</text>
</comment>
<dbReference type="InterPro" id="IPR050147">
    <property type="entry name" value="Ser/Thr_Dehydratase"/>
</dbReference>
<dbReference type="Proteomes" id="UP000215459">
    <property type="component" value="Unassembled WGS sequence"/>
</dbReference>
<reference evidence="11 12" key="1">
    <citation type="submission" date="2017-07" db="EMBL/GenBank/DDBJ databases">
        <title>The genome sequence of Paludifilum halophilum highlights mechanisms for microbial adaptation to high salt environemnts.</title>
        <authorList>
            <person name="Belbahri L."/>
        </authorList>
    </citation>
    <scope>NUCLEOTIDE SEQUENCE [LARGE SCALE GENOMIC DNA]</scope>
    <source>
        <strain evidence="11 12">DSM 102817</strain>
    </source>
</reference>
<keyword evidence="12" id="KW-1185">Reference proteome</keyword>
<dbReference type="PANTHER" id="PTHR48078:SF6">
    <property type="entry name" value="L-THREONINE DEHYDRATASE CATABOLIC TDCB"/>
    <property type="match status" value="1"/>
</dbReference>
<evidence type="ECO:0000256" key="6">
    <source>
        <dbReference type="ARBA" id="ARBA00023239"/>
    </source>
</evidence>
<dbReference type="NCBIfam" id="NF005680">
    <property type="entry name" value="PRK07476.1"/>
    <property type="match status" value="1"/>
</dbReference>
<dbReference type="GO" id="GO:0006565">
    <property type="term" value="P:L-serine catabolic process"/>
    <property type="evidence" value="ECO:0007669"/>
    <property type="project" value="TreeGrafter"/>
</dbReference>
<comment type="catalytic activity">
    <reaction evidence="1">
        <text>L-threonine = 2-oxobutanoate + NH4(+)</text>
        <dbReference type="Rhea" id="RHEA:22108"/>
        <dbReference type="ChEBI" id="CHEBI:16763"/>
        <dbReference type="ChEBI" id="CHEBI:28938"/>
        <dbReference type="ChEBI" id="CHEBI:57926"/>
        <dbReference type="EC" id="4.3.1.19"/>
    </reaction>
</comment>
<dbReference type="Gene3D" id="3.40.50.1100">
    <property type="match status" value="2"/>
</dbReference>
<dbReference type="EC" id="4.3.1.19" evidence="4"/>
<dbReference type="InterPro" id="IPR036052">
    <property type="entry name" value="TrpB-like_PALP_sf"/>
</dbReference>
<proteinExistence type="inferred from homology"/>
<dbReference type="GO" id="GO:0004794">
    <property type="term" value="F:threonine deaminase activity"/>
    <property type="evidence" value="ECO:0007669"/>
    <property type="project" value="UniProtKB-EC"/>
</dbReference>
<dbReference type="Pfam" id="PF00291">
    <property type="entry name" value="PALP"/>
    <property type="match status" value="1"/>
</dbReference>
<dbReference type="GO" id="GO:0009097">
    <property type="term" value="P:isoleucine biosynthetic process"/>
    <property type="evidence" value="ECO:0007669"/>
    <property type="project" value="TreeGrafter"/>
</dbReference>
<evidence type="ECO:0000256" key="2">
    <source>
        <dbReference type="ARBA" id="ARBA00001933"/>
    </source>
</evidence>
<evidence type="ECO:0000256" key="7">
    <source>
        <dbReference type="ARBA" id="ARBA00025527"/>
    </source>
</evidence>
<feature type="region of interest" description="Disordered" evidence="9">
    <location>
        <begin position="41"/>
        <end position="63"/>
    </location>
</feature>
<evidence type="ECO:0000256" key="5">
    <source>
        <dbReference type="ARBA" id="ARBA00022898"/>
    </source>
</evidence>
<organism evidence="11 12">
    <name type="scientific">Paludifilum halophilum</name>
    <dbReference type="NCBI Taxonomy" id="1642702"/>
    <lineage>
        <taxon>Bacteria</taxon>
        <taxon>Bacillati</taxon>
        <taxon>Bacillota</taxon>
        <taxon>Bacilli</taxon>
        <taxon>Bacillales</taxon>
        <taxon>Thermoactinomycetaceae</taxon>
        <taxon>Paludifilum</taxon>
    </lineage>
</organism>
<dbReference type="AlphaFoldDB" id="A0A235B976"/>
<sequence>MNPHTCLLRNPPKDLACPRYGLSHIRPYRINRVQRRINCKTEREHRREVSPLKEHPEKKADRQPVEIGSIWEAKERIASHILQTPLLLSPALSEHTGGPVYLKLENLQPTGAFKIRGAANKILSLSPERQKRGVTTFSTGNHGLAVSYMARRFGIPAVVCVSRRVPPEKTDPIRRMGAKLVVHGNGQDDAESQCHRLEWEEGLTLIRPFDDPEVIAGQGTIGLELLEQVPDLGTVIVPLSGGGLFSGIGLAVKSNRPDARMIGVSMEHSAVMHQSLLQGKPVTLQEQDTLADSLLGGIGLENRYTFSMVRRWADETRLVSEKEIAEGMSWMFHQHKMVVEGAAATGLGALLSGRVRSGSQPVVVTISGCNVDPSVLLKAIDAGA</sequence>
<keyword evidence="6" id="KW-0456">Lyase</keyword>
<comment type="cofactor">
    <cofactor evidence="2">
        <name>pyridoxal 5'-phosphate</name>
        <dbReference type="ChEBI" id="CHEBI:597326"/>
    </cofactor>
</comment>
<dbReference type="CDD" id="cd01562">
    <property type="entry name" value="Thr-dehyd"/>
    <property type="match status" value="1"/>
</dbReference>
<dbReference type="FunFam" id="3.40.50.1100:FF:000005">
    <property type="entry name" value="Threonine dehydratase catabolic"/>
    <property type="match status" value="1"/>
</dbReference>
<dbReference type="InterPro" id="IPR001926">
    <property type="entry name" value="TrpB-like_PALP"/>
</dbReference>
<dbReference type="EMBL" id="NOWF01000002">
    <property type="protein sequence ID" value="OYD08826.1"/>
    <property type="molecule type" value="Genomic_DNA"/>
</dbReference>